<keyword evidence="2" id="KW-1185">Reference proteome</keyword>
<name>A0A8X6XS84_9ARAC</name>
<evidence type="ECO:0000313" key="2">
    <source>
        <dbReference type="Proteomes" id="UP000886998"/>
    </source>
</evidence>
<accession>A0A8X6XS84</accession>
<dbReference type="Proteomes" id="UP000886998">
    <property type="component" value="Unassembled WGS sequence"/>
</dbReference>
<organism evidence="1 2">
    <name type="scientific">Trichonephila inaurata madagascariensis</name>
    <dbReference type="NCBI Taxonomy" id="2747483"/>
    <lineage>
        <taxon>Eukaryota</taxon>
        <taxon>Metazoa</taxon>
        <taxon>Ecdysozoa</taxon>
        <taxon>Arthropoda</taxon>
        <taxon>Chelicerata</taxon>
        <taxon>Arachnida</taxon>
        <taxon>Araneae</taxon>
        <taxon>Araneomorphae</taxon>
        <taxon>Entelegynae</taxon>
        <taxon>Araneoidea</taxon>
        <taxon>Nephilidae</taxon>
        <taxon>Trichonephila</taxon>
        <taxon>Trichonephila inaurata</taxon>
    </lineage>
</organism>
<dbReference type="EMBL" id="BMAV01012355">
    <property type="protein sequence ID" value="GFY58955.1"/>
    <property type="molecule type" value="Genomic_DNA"/>
</dbReference>
<evidence type="ECO:0000313" key="1">
    <source>
        <dbReference type="EMBL" id="GFY58955.1"/>
    </source>
</evidence>
<proteinExistence type="predicted"/>
<reference evidence="1" key="1">
    <citation type="submission" date="2020-08" db="EMBL/GenBank/DDBJ databases">
        <title>Multicomponent nature underlies the extraordinary mechanical properties of spider dragline silk.</title>
        <authorList>
            <person name="Kono N."/>
            <person name="Nakamura H."/>
            <person name="Mori M."/>
            <person name="Yoshida Y."/>
            <person name="Ohtoshi R."/>
            <person name="Malay A.D."/>
            <person name="Moran D.A.P."/>
            <person name="Tomita M."/>
            <person name="Numata K."/>
            <person name="Arakawa K."/>
        </authorList>
    </citation>
    <scope>NUCLEOTIDE SEQUENCE</scope>
</reference>
<dbReference type="OrthoDB" id="6436077at2759"/>
<gene>
    <name evidence="1" type="ORF">TNIN_125491</name>
</gene>
<sequence>MVLALIVKSPGIHRVRHFTKIFAKCSIPADYPFPSYLDPVASDLLTVPIIHSEVRNKLARLPNSAQGPDGFKSSRRSIGLGKTQELILIYKKGDPLDITNLHPDLAPEHYGEVFSPIIALKPSSWTSINDPLSPFQEGFR</sequence>
<protein>
    <submittedName>
        <fullName evidence="1">Uncharacterized protein</fullName>
    </submittedName>
</protein>
<dbReference type="AlphaFoldDB" id="A0A8X6XS84"/>
<comment type="caution">
    <text evidence="1">The sequence shown here is derived from an EMBL/GenBank/DDBJ whole genome shotgun (WGS) entry which is preliminary data.</text>
</comment>